<feature type="region of interest" description="Disordered" evidence="2">
    <location>
        <begin position="407"/>
        <end position="472"/>
    </location>
</feature>
<feature type="compositionally biased region" description="Basic and acidic residues" evidence="2">
    <location>
        <begin position="456"/>
        <end position="472"/>
    </location>
</feature>
<evidence type="ECO:0000259" key="3">
    <source>
        <dbReference type="Pfam" id="PF03432"/>
    </source>
</evidence>
<dbReference type="RefSeq" id="WP_243918502.1">
    <property type="nucleotide sequence ID" value="NZ_JALHLG010000005.1"/>
</dbReference>
<gene>
    <name evidence="4" type="ORF">MTR66_05290</name>
</gene>
<dbReference type="Proteomes" id="UP001202281">
    <property type="component" value="Unassembled WGS sequence"/>
</dbReference>
<evidence type="ECO:0000313" key="5">
    <source>
        <dbReference type="Proteomes" id="UP001202281"/>
    </source>
</evidence>
<accession>A0ABT0BMF2</accession>
<feature type="domain" description="MobA/VirD2-like nuclease" evidence="3">
    <location>
        <begin position="23"/>
        <end position="145"/>
    </location>
</feature>
<sequence length="472" mass="54674">MILIGNSRGGARDLARHLMKDENDHVTVHELRGFVSDDLDGAFQEAYAVSRGTKCKQFLFSLSLNPPADANVSTDDFERAVNQCEKDLGLTGQPRAIVFHEKEGRRHAHAVWSRIDAETMTARQMSFHKMKLQDVSRELYREHGWRMPEGLADRSKSDPRNYTLAEWQQAKRVGKDAREIKEAFQDAWAISDNRASFEHALKERGYWLARGDRRGFVAIDHHGEVYSVPRQAAIKTKAVRERLGEEDRLPSLSQARQTMAQEMSAMLSRLCDEQYEKAATLKAEHNQRKQRQVDQQRQDRAVLLQRLREREQREQAMRQARFRTGLAGIWDRLRGEHKRIAERNRLETIASQNRDKAQRDALIFRQLSERRFLNAQAQRRLEQIKARKQELEQDTKRIADVAQGQDAISVVSQKRRGPAKQGQPPAETQPQRSISAAFGNAAERERGRRRNRLRQHRSETRRGRDNGPSLDR</sequence>
<evidence type="ECO:0000256" key="1">
    <source>
        <dbReference type="SAM" id="Coils"/>
    </source>
</evidence>
<keyword evidence="1" id="KW-0175">Coiled coil</keyword>
<comment type="caution">
    <text evidence="4">The sequence shown here is derived from an EMBL/GenBank/DDBJ whole genome shotgun (WGS) entry which is preliminary data.</text>
</comment>
<feature type="coiled-coil region" evidence="1">
    <location>
        <begin position="374"/>
        <end position="401"/>
    </location>
</feature>
<evidence type="ECO:0000313" key="4">
    <source>
        <dbReference type="EMBL" id="MCJ2186230.1"/>
    </source>
</evidence>
<protein>
    <submittedName>
        <fullName evidence="4">Relaxase/mobilization nuclease domain-containing protein</fullName>
    </submittedName>
</protein>
<dbReference type="Pfam" id="PF03432">
    <property type="entry name" value="Relaxase"/>
    <property type="match status" value="1"/>
</dbReference>
<evidence type="ECO:0000256" key="2">
    <source>
        <dbReference type="SAM" id="MobiDB-lite"/>
    </source>
</evidence>
<dbReference type="EMBL" id="JALHLG010000005">
    <property type="protein sequence ID" value="MCJ2186230.1"/>
    <property type="molecule type" value="Genomic_DNA"/>
</dbReference>
<name>A0ABT0BMF2_9SPHN</name>
<reference evidence="4 5" key="1">
    <citation type="submission" date="2022-04" db="EMBL/GenBank/DDBJ databases">
        <title>Identification of a novel bacterium isolated from mangrove sediments.</title>
        <authorList>
            <person name="Pan X."/>
        </authorList>
    </citation>
    <scope>NUCLEOTIDE SEQUENCE [LARGE SCALE GENOMIC DNA]</scope>
    <source>
        <strain evidence="4 5">B2638</strain>
    </source>
</reference>
<organism evidence="4 5">
    <name type="scientific">Novosphingobium beihaiensis</name>
    <dbReference type="NCBI Taxonomy" id="2930389"/>
    <lineage>
        <taxon>Bacteria</taxon>
        <taxon>Pseudomonadati</taxon>
        <taxon>Pseudomonadota</taxon>
        <taxon>Alphaproteobacteria</taxon>
        <taxon>Sphingomonadales</taxon>
        <taxon>Sphingomonadaceae</taxon>
        <taxon>Novosphingobium</taxon>
    </lineage>
</organism>
<proteinExistence type="predicted"/>
<dbReference type="InterPro" id="IPR005094">
    <property type="entry name" value="Endonuclease_MobA/VirD2"/>
</dbReference>
<feature type="coiled-coil region" evidence="1">
    <location>
        <begin position="286"/>
        <end position="313"/>
    </location>
</feature>
<keyword evidence="5" id="KW-1185">Reference proteome</keyword>